<dbReference type="OrthoDB" id="9804264at2"/>
<dbReference type="Pfam" id="PF01041">
    <property type="entry name" value="DegT_DnrJ_EryC1"/>
    <property type="match status" value="1"/>
</dbReference>
<dbReference type="CDD" id="cd00616">
    <property type="entry name" value="AHBA_syn"/>
    <property type="match status" value="1"/>
</dbReference>
<dbReference type="Proteomes" id="UP000323856">
    <property type="component" value="Unassembled WGS sequence"/>
</dbReference>
<dbReference type="SUPFAM" id="SSF53383">
    <property type="entry name" value="PLP-dependent transferases"/>
    <property type="match status" value="1"/>
</dbReference>
<sequence length="381" mass="40333">MSTVPVAVQQVPLVDLKAQQREIQKTVDAGLAHIFENTAFIGGAAVEGFENAYAEYIGAKRCVGVGNGTDALELALRAAGVGAGDEVIIPANTFIATAEAVSRVGAIVVPVDVDPDYLLIDPSAVEAAVTTRTRAIMPVHLFGQTAFVEKLEPIAASCGAVIIEDAAQSQGAKRLGRSAGTLGIAAGTSFYPGKNLGAAGDAGAVLTNDPELAERVRMLSTHGSRMKYQHDVIGMNSRLDAVQAVVLSAKLSHLVEWNGRRRQAAALYEELLSGESGIILPQQAVGNEDVWHLYVVRVDNRDHMVEALNDAGIGAGIHYPTPVHLTKAYAHLGYGPGSFPVAEHSARHVLSLPLYPHIAPAQQEYVAGTFRTIVKTNRRSL</sequence>
<evidence type="ECO:0000256" key="4">
    <source>
        <dbReference type="PIRSR" id="PIRSR000390-2"/>
    </source>
</evidence>
<evidence type="ECO:0000256" key="5">
    <source>
        <dbReference type="RuleBase" id="RU004508"/>
    </source>
</evidence>
<dbReference type="PIRSF" id="PIRSF000390">
    <property type="entry name" value="PLP_StrS"/>
    <property type="match status" value="1"/>
</dbReference>
<feature type="active site" description="Proton acceptor" evidence="3">
    <location>
        <position position="194"/>
    </location>
</feature>
<dbReference type="PANTHER" id="PTHR30244">
    <property type="entry name" value="TRANSAMINASE"/>
    <property type="match status" value="1"/>
</dbReference>
<dbReference type="Gene3D" id="3.90.1150.10">
    <property type="entry name" value="Aspartate Aminotransferase, domain 1"/>
    <property type="match status" value="1"/>
</dbReference>
<dbReference type="InterPro" id="IPR000653">
    <property type="entry name" value="DegT/StrS_aminotransferase"/>
</dbReference>
<reference evidence="6 7" key="1">
    <citation type="submission" date="2019-07" db="EMBL/GenBank/DDBJ databases">
        <title>Analysis of the biochemical properties, biological activity and biotechnological potential of siderophores and biosurfactants produced by Antarctic psychrotolerant bacteria.</title>
        <authorList>
            <person name="Styczynski M."/>
            <person name="Krucon T."/>
            <person name="Decewicz P."/>
            <person name="Dziewit L."/>
        </authorList>
    </citation>
    <scope>NUCLEOTIDE SEQUENCE [LARGE SCALE GENOMIC DNA]</scope>
    <source>
        <strain evidence="6 7">ANT_H27</strain>
    </source>
</reference>
<evidence type="ECO:0000256" key="3">
    <source>
        <dbReference type="PIRSR" id="PIRSR000390-1"/>
    </source>
</evidence>
<dbReference type="Gene3D" id="3.40.640.10">
    <property type="entry name" value="Type I PLP-dependent aspartate aminotransferase-like (Major domain)"/>
    <property type="match status" value="1"/>
</dbReference>
<evidence type="ECO:0000256" key="1">
    <source>
        <dbReference type="ARBA" id="ARBA00022898"/>
    </source>
</evidence>
<comment type="similarity">
    <text evidence="2 5">Belongs to the DegT/DnrJ/EryC1 family.</text>
</comment>
<protein>
    <submittedName>
        <fullName evidence="6">DegT/DnrJ/EryC1/StrS family aminotransferase</fullName>
    </submittedName>
</protein>
<evidence type="ECO:0000313" key="7">
    <source>
        <dbReference type="Proteomes" id="UP000323856"/>
    </source>
</evidence>
<dbReference type="EMBL" id="VOBL01000006">
    <property type="protein sequence ID" value="KAA0977680.1"/>
    <property type="molecule type" value="Genomic_DNA"/>
</dbReference>
<dbReference type="InterPro" id="IPR015422">
    <property type="entry name" value="PyrdxlP-dep_Trfase_small"/>
</dbReference>
<dbReference type="GO" id="GO:0030170">
    <property type="term" value="F:pyridoxal phosphate binding"/>
    <property type="evidence" value="ECO:0007669"/>
    <property type="project" value="TreeGrafter"/>
</dbReference>
<comment type="caution">
    <text evidence="6">The sequence shown here is derived from an EMBL/GenBank/DDBJ whole genome shotgun (WGS) entry which is preliminary data.</text>
</comment>
<dbReference type="AlphaFoldDB" id="A0A5B0EIY1"/>
<proteinExistence type="inferred from homology"/>
<dbReference type="PANTHER" id="PTHR30244:SF36">
    <property type="entry name" value="3-OXO-GLUCOSE-6-PHOSPHATE:GLUTAMATE AMINOTRANSFERASE"/>
    <property type="match status" value="1"/>
</dbReference>
<keyword evidence="6" id="KW-0808">Transferase</keyword>
<dbReference type="InterPro" id="IPR015421">
    <property type="entry name" value="PyrdxlP-dep_Trfase_major"/>
</dbReference>
<name>A0A5B0EIY1_9MICC</name>
<accession>A0A5B0EIY1</accession>
<keyword evidence="6" id="KW-0032">Aminotransferase</keyword>
<feature type="modified residue" description="N6-(pyridoxal phosphate)lysine" evidence="4">
    <location>
        <position position="194"/>
    </location>
</feature>
<evidence type="ECO:0000313" key="6">
    <source>
        <dbReference type="EMBL" id="KAA0977680.1"/>
    </source>
</evidence>
<dbReference type="InterPro" id="IPR015424">
    <property type="entry name" value="PyrdxlP-dep_Trfase"/>
</dbReference>
<evidence type="ECO:0000256" key="2">
    <source>
        <dbReference type="ARBA" id="ARBA00037999"/>
    </source>
</evidence>
<gene>
    <name evidence="6" type="ORF">FQ154_07435</name>
</gene>
<dbReference type="GO" id="GO:0008483">
    <property type="term" value="F:transaminase activity"/>
    <property type="evidence" value="ECO:0007669"/>
    <property type="project" value="UniProtKB-KW"/>
</dbReference>
<organism evidence="6 7">
    <name type="scientific">Paeniglutamicibacter gangotriensis</name>
    <dbReference type="NCBI Taxonomy" id="254787"/>
    <lineage>
        <taxon>Bacteria</taxon>
        <taxon>Bacillati</taxon>
        <taxon>Actinomycetota</taxon>
        <taxon>Actinomycetes</taxon>
        <taxon>Micrococcales</taxon>
        <taxon>Micrococcaceae</taxon>
        <taxon>Paeniglutamicibacter</taxon>
    </lineage>
</organism>
<keyword evidence="1 4" id="KW-0663">Pyridoxal phosphate</keyword>
<dbReference type="GO" id="GO:0000271">
    <property type="term" value="P:polysaccharide biosynthetic process"/>
    <property type="evidence" value="ECO:0007669"/>
    <property type="project" value="TreeGrafter"/>
</dbReference>